<reference evidence="2" key="2">
    <citation type="submission" date="2022-07" db="EMBL/GenBank/DDBJ databases">
        <authorList>
            <person name="Goncalves M.F.M."/>
            <person name="Hilario S."/>
            <person name="Van De Peer Y."/>
            <person name="Esteves A.C."/>
            <person name="Alves A."/>
        </authorList>
    </citation>
    <scope>NUCLEOTIDE SEQUENCE</scope>
    <source>
        <strain evidence="2">MUM 19.33</strain>
    </source>
</reference>
<dbReference type="PANTHER" id="PTHR46082">
    <property type="entry name" value="ATP/GTP-BINDING PROTEIN-RELATED"/>
    <property type="match status" value="1"/>
</dbReference>
<dbReference type="EMBL" id="JAGIXG020000140">
    <property type="protein sequence ID" value="KAI6777640.1"/>
    <property type="molecule type" value="Genomic_DNA"/>
</dbReference>
<evidence type="ECO:0000313" key="2">
    <source>
        <dbReference type="EMBL" id="KAI6777640.1"/>
    </source>
</evidence>
<dbReference type="InterPro" id="IPR027417">
    <property type="entry name" value="P-loop_NTPase"/>
</dbReference>
<dbReference type="InterPro" id="IPR000845">
    <property type="entry name" value="Nucleoside_phosphorylase_d"/>
</dbReference>
<dbReference type="GeneID" id="75832200"/>
<gene>
    <name evidence="2" type="ORF">J7T54_005717</name>
</gene>
<evidence type="ECO:0000313" key="3">
    <source>
        <dbReference type="Proteomes" id="UP001055219"/>
    </source>
</evidence>
<name>A0A9P9XTR9_9HYPO</name>
<dbReference type="Proteomes" id="UP001055219">
    <property type="component" value="Unassembled WGS sequence"/>
</dbReference>
<dbReference type="Pfam" id="PF01048">
    <property type="entry name" value="PNP_UDP_1"/>
    <property type="match status" value="1"/>
</dbReference>
<dbReference type="GO" id="GO:0003824">
    <property type="term" value="F:catalytic activity"/>
    <property type="evidence" value="ECO:0007669"/>
    <property type="project" value="InterPro"/>
</dbReference>
<dbReference type="Gene3D" id="3.40.50.1580">
    <property type="entry name" value="Nucleoside phosphorylase domain"/>
    <property type="match status" value="1"/>
</dbReference>
<dbReference type="SUPFAM" id="SSF53167">
    <property type="entry name" value="Purine and uridine phosphorylases"/>
    <property type="match status" value="1"/>
</dbReference>
<dbReference type="RefSeq" id="XP_051358496.1">
    <property type="nucleotide sequence ID" value="XM_051510623.1"/>
</dbReference>
<dbReference type="AlphaFoldDB" id="A0A9P9XTR9"/>
<organism evidence="2 3">
    <name type="scientific">Emericellopsis cladophorae</name>
    <dbReference type="NCBI Taxonomy" id="2686198"/>
    <lineage>
        <taxon>Eukaryota</taxon>
        <taxon>Fungi</taxon>
        <taxon>Dikarya</taxon>
        <taxon>Ascomycota</taxon>
        <taxon>Pezizomycotina</taxon>
        <taxon>Sordariomycetes</taxon>
        <taxon>Hypocreomycetidae</taxon>
        <taxon>Hypocreales</taxon>
        <taxon>Bionectriaceae</taxon>
        <taxon>Emericellopsis</taxon>
    </lineage>
</organism>
<dbReference type="SUPFAM" id="SSF52540">
    <property type="entry name" value="P-loop containing nucleoside triphosphate hydrolases"/>
    <property type="match status" value="1"/>
</dbReference>
<proteinExistence type="predicted"/>
<dbReference type="PANTHER" id="PTHR46082:SF6">
    <property type="entry name" value="AAA+ ATPASE DOMAIN-CONTAINING PROTEIN-RELATED"/>
    <property type="match status" value="1"/>
</dbReference>
<reference evidence="2" key="1">
    <citation type="journal article" date="2021" name="J Fungi (Basel)">
        <title>Genomic and Metabolomic Analyses of the Marine Fungus Emericellopsis cladophorae: Insights into Saltwater Adaptability Mechanisms and Its Biosynthetic Potential.</title>
        <authorList>
            <person name="Goncalves M.F.M."/>
            <person name="Hilario S."/>
            <person name="Van de Peer Y."/>
            <person name="Esteves A.C."/>
            <person name="Alves A."/>
        </authorList>
    </citation>
    <scope>NUCLEOTIDE SEQUENCE</scope>
    <source>
        <strain evidence="2">MUM 19.33</strain>
    </source>
</reference>
<dbReference type="OrthoDB" id="1658288at2759"/>
<dbReference type="InterPro" id="IPR053137">
    <property type="entry name" value="NLR-like"/>
</dbReference>
<accession>A0A9P9XTR9</accession>
<comment type="caution">
    <text evidence="2">The sequence shown here is derived from an EMBL/GenBank/DDBJ whole genome shotgun (WGS) entry which is preliminary data.</text>
</comment>
<keyword evidence="3" id="KW-1185">Reference proteome</keyword>
<evidence type="ECO:0000259" key="1">
    <source>
        <dbReference type="Pfam" id="PF01048"/>
    </source>
</evidence>
<dbReference type="InterPro" id="IPR035994">
    <property type="entry name" value="Nucleoside_phosphorylase_sf"/>
</dbReference>
<protein>
    <recommendedName>
        <fullName evidence="1">Nucleoside phosphorylase domain-containing protein</fullName>
    </recommendedName>
</protein>
<dbReference type="GO" id="GO:0009116">
    <property type="term" value="P:nucleoside metabolic process"/>
    <property type="evidence" value="ECO:0007669"/>
    <property type="project" value="InterPro"/>
</dbReference>
<feature type="domain" description="Nucleoside phosphorylase" evidence="1">
    <location>
        <begin position="16"/>
        <end position="274"/>
    </location>
</feature>
<sequence>MEPTRPRRLATRAGFEIAVICALPIEADAVDALFDDHWDDGGPPYDKVAGDPNAYSTGAVGRHNVVLAHMPGMGKASAVAVPAHCRAKFPNIKLALVTSICGVVPFRPGGSGATAETVPGDVIVSDRVVQCDLGRRLPEHFVPKDILLDALGRPSAEIRELLAKIKGLRSRKMLQSRMAVLRGEPELAAAHPGAALDKLLEATYRHVSDGKSCEECGCDGKLVPRARFGQGDGQPAVHFGLIASDDTVMKPGEDRDNIARQAGIVGFEMEGAGVWDSFPCLVIKGACGACDYGDSHKTKAWQRNAATAAACMNAFLSYWVTLTIAYASIAQECQVPGYDDPKADVLVLVKGSLERKGRGRWLIVIDNADDLQLFFGQHMGLANATSPSRGESLGRYLPGCSHDAILVKTRNKQTGSRLAKGNRPIEVGRVDAEETAQLLRARLGGIDAASEEASALSSRLEHLPLALVQAAAFIQENTINAATTFGSWMRASRTSSIYSVRNSRQTGEARRLLVRWLRHGFFPLSRSSG</sequence>